<keyword evidence="24" id="KW-1185">Reference proteome</keyword>
<dbReference type="PROSITE" id="PS00107">
    <property type="entry name" value="PROTEIN_KINASE_ATP"/>
    <property type="match status" value="2"/>
</dbReference>
<dbReference type="FunFam" id="3.30.430.20:FF:000002">
    <property type="entry name" value="Cysteine-rich receptor-like protein kinase 10"/>
    <property type="match status" value="1"/>
</dbReference>
<dbReference type="PANTHER" id="PTHR27002:SF980">
    <property type="entry name" value="CYSTEINE-RICH RECEPTOR-LIKE PROTEIN KINASE 10 ISOFORM X1"/>
    <property type="match status" value="1"/>
</dbReference>
<dbReference type="InterPro" id="IPR011009">
    <property type="entry name" value="Kinase-like_dom_sf"/>
</dbReference>
<name>A0A061GG78_THECC</name>
<dbReference type="InParanoid" id="A0A061GG78"/>
<accession>A0A061GG78</accession>
<keyword evidence="12 19" id="KW-0472">Membrane</keyword>
<evidence type="ECO:0000313" key="24">
    <source>
        <dbReference type="Proteomes" id="UP000026915"/>
    </source>
</evidence>
<evidence type="ECO:0000256" key="3">
    <source>
        <dbReference type="ARBA" id="ARBA00022553"/>
    </source>
</evidence>
<evidence type="ECO:0000256" key="6">
    <source>
        <dbReference type="ARBA" id="ARBA00022729"/>
    </source>
</evidence>
<dbReference type="FunFam" id="1.10.510.10:FF:000343">
    <property type="entry name" value="Cysteine-rich receptor-like protein kinase 28"/>
    <property type="match status" value="1"/>
</dbReference>
<dbReference type="PROSITE" id="PS50011">
    <property type="entry name" value="PROTEIN_KINASE_DOM"/>
    <property type="match status" value="2"/>
</dbReference>
<feature type="region of interest" description="Disordered" evidence="18">
    <location>
        <begin position="931"/>
        <end position="955"/>
    </location>
</feature>
<dbReference type="OMA" id="YEINEVT"/>
<keyword evidence="5 19" id="KW-0812">Transmembrane</keyword>
<reference evidence="23 24" key="1">
    <citation type="journal article" date="2013" name="Genome Biol.">
        <title>The genome sequence of the most widely cultivated cacao type and its use to identify candidate genes regulating pod color.</title>
        <authorList>
            <person name="Motamayor J.C."/>
            <person name="Mockaitis K."/>
            <person name="Schmutz J."/>
            <person name="Haiminen N."/>
            <person name="Iii D.L."/>
            <person name="Cornejo O."/>
            <person name="Findley S.D."/>
            <person name="Zheng P."/>
            <person name="Utro F."/>
            <person name="Royaert S."/>
            <person name="Saski C."/>
            <person name="Jenkins J."/>
            <person name="Podicheti R."/>
            <person name="Zhao M."/>
            <person name="Scheffler B.E."/>
            <person name="Stack J.C."/>
            <person name="Feltus F.A."/>
            <person name="Mustiga G.M."/>
            <person name="Amores F."/>
            <person name="Phillips W."/>
            <person name="Marelli J.P."/>
            <person name="May G.D."/>
            <person name="Shapiro H."/>
            <person name="Ma J."/>
            <person name="Bustamante C.D."/>
            <person name="Schnell R.J."/>
            <person name="Main D."/>
            <person name="Gilbert D."/>
            <person name="Parida L."/>
            <person name="Kuhn D.N."/>
        </authorList>
    </citation>
    <scope>NUCLEOTIDE SEQUENCE [LARGE SCALE GENOMIC DNA]</scope>
    <source>
        <strain evidence="24">cv. Matina 1-6</strain>
    </source>
</reference>
<keyword evidence="14" id="KW-0325">Glycoprotein</keyword>
<organism evidence="23 24">
    <name type="scientific">Theobroma cacao</name>
    <name type="common">Cacao</name>
    <name type="synonym">Cocoa</name>
    <dbReference type="NCBI Taxonomy" id="3641"/>
    <lineage>
        <taxon>Eukaryota</taxon>
        <taxon>Viridiplantae</taxon>
        <taxon>Streptophyta</taxon>
        <taxon>Embryophyta</taxon>
        <taxon>Tracheophyta</taxon>
        <taxon>Spermatophyta</taxon>
        <taxon>Magnoliopsida</taxon>
        <taxon>eudicotyledons</taxon>
        <taxon>Gunneridae</taxon>
        <taxon>Pentapetalae</taxon>
        <taxon>rosids</taxon>
        <taxon>malvids</taxon>
        <taxon>Malvales</taxon>
        <taxon>Malvaceae</taxon>
        <taxon>Byttnerioideae</taxon>
        <taxon>Theobroma</taxon>
    </lineage>
</organism>
<dbReference type="Proteomes" id="UP000026915">
    <property type="component" value="Chromosome 6"/>
</dbReference>
<evidence type="ECO:0000256" key="12">
    <source>
        <dbReference type="ARBA" id="ARBA00023136"/>
    </source>
</evidence>
<keyword evidence="2" id="KW-0723">Serine/threonine-protein kinase</keyword>
<keyword evidence="13" id="KW-0675">Receptor</keyword>
<dbReference type="Gene3D" id="1.10.510.10">
    <property type="entry name" value="Transferase(Phosphotransferase) domain 1"/>
    <property type="match status" value="2"/>
</dbReference>
<evidence type="ECO:0000256" key="15">
    <source>
        <dbReference type="ARBA" id="ARBA00047558"/>
    </source>
</evidence>
<keyword evidence="9" id="KW-0418">Kinase</keyword>
<dbReference type="CDD" id="cd14066">
    <property type="entry name" value="STKc_IRAK"/>
    <property type="match status" value="2"/>
</dbReference>
<feature type="transmembrane region" description="Helical" evidence="19">
    <location>
        <begin position="961"/>
        <end position="983"/>
    </location>
</feature>
<dbReference type="InterPro" id="IPR002902">
    <property type="entry name" value="GNK2"/>
</dbReference>
<dbReference type="Pfam" id="PF07714">
    <property type="entry name" value="PK_Tyr_Ser-Thr"/>
    <property type="match status" value="2"/>
</dbReference>
<dbReference type="SUPFAM" id="SSF56112">
    <property type="entry name" value="Protein kinase-like (PK-like)"/>
    <property type="match status" value="2"/>
</dbReference>
<feature type="compositionally biased region" description="Pro residues" evidence="18">
    <location>
        <begin position="255"/>
        <end position="273"/>
    </location>
</feature>
<keyword evidence="10 17" id="KW-0067">ATP-binding</keyword>
<dbReference type="GO" id="GO:0004674">
    <property type="term" value="F:protein serine/threonine kinase activity"/>
    <property type="evidence" value="ECO:0000318"/>
    <property type="project" value="GO_Central"/>
</dbReference>
<keyword evidence="4" id="KW-0808">Transferase</keyword>
<dbReference type="GO" id="GO:0005886">
    <property type="term" value="C:plasma membrane"/>
    <property type="evidence" value="ECO:0000318"/>
    <property type="project" value="GO_Central"/>
</dbReference>
<dbReference type="PROSITE" id="PS51473">
    <property type="entry name" value="GNK2"/>
    <property type="match status" value="4"/>
</dbReference>
<dbReference type="CDD" id="cd23509">
    <property type="entry name" value="Gnk2-like"/>
    <property type="match status" value="4"/>
</dbReference>
<dbReference type="EMBL" id="CM001884">
    <property type="protein sequence ID" value="EOY28561.1"/>
    <property type="molecule type" value="Genomic_DNA"/>
</dbReference>
<feature type="region of interest" description="Disordered" evidence="18">
    <location>
        <begin position="253"/>
        <end position="284"/>
    </location>
</feature>
<evidence type="ECO:0000256" key="1">
    <source>
        <dbReference type="ARBA" id="ARBA00004167"/>
    </source>
</evidence>
<dbReference type="Gramene" id="EOY28561">
    <property type="protein sequence ID" value="EOY28561"/>
    <property type="gene ID" value="TCM_030102"/>
</dbReference>
<evidence type="ECO:0000256" key="14">
    <source>
        <dbReference type="ARBA" id="ARBA00023180"/>
    </source>
</evidence>
<sequence length="1349" mass="149617">MDSSRQFFFSSLIVTFLLSLTVTQQEPLYNFCLDTSGNFTRNSTYEANLNRLLSSFSSNTANDNGFYNMSSGQGSETANVIALCRGDVNSGDCLDCINNATTELRNLCPNQKEAIIWYDFCMLRYTNRSIFGVAETNPSFYMWNPNNVTDVDAFNQSLSALMNNLRTNASSGTSLRKFATGSRQVTAFQTIYALVQCTPDLTEPECSSCLSQAIEFIPTCCDRKQGGRVIGPSCNFRFEIERFYNLTIADTPSLLSPPPPPPTPVSPLSPPPSNDTTSSTGKKSNSSRTIIIITIAAVAFAVLLISSYIFFFLRVRKSKVKAETREAAEAVDEIGSAESLQYDFSTIRAATDDFSDANKLGQGGFGAVYKGTLASGELIAVKRLSTDSGQGDLEFKNEVQLVAKLQHRNLVRLQGFCLEGNERLLIYEFVPNASLDQFLFDPVKCAHLDWERRNKIIGGIARGLLYLHEDSRLRIIHRDLKASNILLDAEMNPKISDFGMARLCALDQTQGATSRIVGTYGYMAPEYAMHGQFSVKSDVFSFGVLLLEILCGKKNSAFRVGENVEDLLSYAWRNWKDGTALKLVDPILREASRTEVMRCIHIGLLCVQENAAQRPNMASVVLMLTSYSVTLPLPSEPAFFMHSNTQSDMLWLNSGATESTQSRNEVAAVSENEIKIFTEERDAIAMGFSRLLLFFYSVVLFFATLTLGADPLFQSDCANSAGNYTANSTYQTNLDSIFSQVTSLTEFNYGFYNLSAGQNPNKVNAIALCRGDRNQDECNSCLNDTVSELRQRCPLSKEVVGWSEFCTLRYANRNILGEMEISPGSCLLNTQNVTNANQFNQALSDLLNNLSSLAAAAGPLRKYAAGNSEVRLFQTVYALVQCTPDLSEEECDECLNVAKEGIGSCCEGKMGCRVLRPSCFLRFESSQFYQTPVPLPSPPPSPTSSPPPSTGEKGNNTTRTIIIVVASVVGVVVLITISICIFLRARKNWEKVETVDEIIRVESLQFDFATIRIATDNFSDANKLGQGGFGAVYKGLLSDGQEVAVKRLSTDSGQGEVEFKNEVLLVAKLQHRNLVRLLGFCLEGRERLLIYEFVPNTSLDHFIFDQVKRAQLDWERRYKIIGGIARGLLYLHEDSRLRIIHRDLKASNVLLDAEMAPKIADFGMARLFIRDETQGNTSRIVGTFGYMAPEYAMHGQFSVKSDVFSFGVIILEIISGQKNNCFRNGESVEDLLSCAWKNWREGTALNIIDPTLRDGSRNEMLRCIHIGLLCVQENVANRPTMATVVLMLNSISISLPLPSQPAFFMHSNIDSDMSSSWDYNSRVSESKPSKRESIPLSQNEASITELYPR</sequence>
<dbReference type="FunFam" id="3.30.200.20:FF:000959">
    <property type="entry name" value="Cysteine-rich receptor-like protein kinase 17"/>
    <property type="match status" value="1"/>
</dbReference>
<dbReference type="FunFam" id="3.30.200.20:FF:000142">
    <property type="entry name" value="Cysteine-rich receptor-like protein kinase 10"/>
    <property type="match status" value="1"/>
</dbReference>
<feature type="signal peptide" evidence="20">
    <location>
        <begin position="1"/>
        <end position="25"/>
    </location>
</feature>
<evidence type="ECO:0000256" key="20">
    <source>
        <dbReference type="SAM" id="SignalP"/>
    </source>
</evidence>
<dbReference type="GO" id="GO:0007165">
    <property type="term" value="P:signal transduction"/>
    <property type="evidence" value="ECO:0000318"/>
    <property type="project" value="GO_Central"/>
</dbReference>
<evidence type="ECO:0000256" key="8">
    <source>
        <dbReference type="ARBA" id="ARBA00022741"/>
    </source>
</evidence>
<feature type="domain" description="Protein kinase" evidence="21">
    <location>
        <begin position="354"/>
        <end position="639"/>
    </location>
</feature>
<dbReference type="InterPro" id="IPR001245">
    <property type="entry name" value="Ser-Thr/Tyr_kinase_cat_dom"/>
</dbReference>
<feature type="domain" description="Gnk2-homologous" evidence="22">
    <location>
        <begin position="821"/>
        <end position="928"/>
    </location>
</feature>
<dbReference type="HOGENOM" id="CLU_000288_178_4_1"/>
<dbReference type="eggNOG" id="ENOG502QWDY">
    <property type="taxonomic scope" value="Eukaryota"/>
</dbReference>
<evidence type="ECO:0000256" key="16">
    <source>
        <dbReference type="ARBA" id="ARBA00047951"/>
    </source>
</evidence>
<dbReference type="SMART" id="SM00220">
    <property type="entry name" value="S_TKc"/>
    <property type="match status" value="2"/>
</dbReference>
<keyword evidence="7" id="KW-0677">Repeat</keyword>
<feature type="domain" description="Protein kinase" evidence="21">
    <location>
        <begin position="1018"/>
        <end position="1303"/>
    </location>
</feature>
<feature type="domain" description="Gnk2-homologous" evidence="22">
    <location>
        <begin position="136"/>
        <end position="243"/>
    </location>
</feature>
<dbReference type="GO" id="GO:0006955">
    <property type="term" value="P:immune response"/>
    <property type="evidence" value="ECO:0000318"/>
    <property type="project" value="GO_Central"/>
</dbReference>
<dbReference type="FunFam" id="3.30.430.20:FF:000003">
    <property type="entry name" value="Cysteine-rich RLK (RECEPTOR-like protein kinase) 10"/>
    <property type="match status" value="2"/>
</dbReference>
<comment type="catalytic activity">
    <reaction evidence="15">
        <text>L-seryl-[protein] + ATP = O-phospho-L-seryl-[protein] + ADP + H(+)</text>
        <dbReference type="Rhea" id="RHEA:17989"/>
        <dbReference type="Rhea" id="RHEA-COMP:9863"/>
        <dbReference type="Rhea" id="RHEA-COMP:11604"/>
        <dbReference type="ChEBI" id="CHEBI:15378"/>
        <dbReference type="ChEBI" id="CHEBI:29999"/>
        <dbReference type="ChEBI" id="CHEBI:30616"/>
        <dbReference type="ChEBI" id="CHEBI:83421"/>
        <dbReference type="ChEBI" id="CHEBI:456216"/>
    </reaction>
</comment>
<evidence type="ECO:0000256" key="13">
    <source>
        <dbReference type="ARBA" id="ARBA00023170"/>
    </source>
</evidence>
<dbReference type="Gene3D" id="3.30.200.20">
    <property type="entry name" value="Phosphorylase Kinase, domain 1"/>
    <property type="match status" value="2"/>
</dbReference>
<dbReference type="PANTHER" id="PTHR27002">
    <property type="entry name" value="RECEPTOR-LIKE SERINE/THREONINE-PROTEIN KINASE SD1-8"/>
    <property type="match status" value="1"/>
</dbReference>
<keyword evidence="8 17" id="KW-0547">Nucleotide-binding</keyword>
<protein>
    <submittedName>
        <fullName evidence="23">Cysteine-rich RLK 29</fullName>
    </submittedName>
</protein>
<evidence type="ECO:0000259" key="22">
    <source>
        <dbReference type="PROSITE" id="PS51473"/>
    </source>
</evidence>
<feature type="compositionally biased region" description="Basic and acidic residues" evidence="18">
    <location>
        <begin position="1324"/>
        <end position="1333"/>
    </location>
</feature>
<dbReference type="FunFam" id="3.30.430.20:FF:000012">
    <property type="entry name" value="Cysteine-rich receptor-like protein kinase 25"/>
    <property type="match status" value="1"/>
</dbReference>
<keyword evidence="6 20" id="KW-0732">Signal</keyword>
<dbReference type="GO" id="GO:0005524">
    <property type="term" value="F:ATP binding"/>
    <property type="evidence" value="ECO:0007669"/>
    <property type="project" value="UniProtKB-UniRule"/>
</dbReference>
<dbReference type="InterPro" id="IPR038408">
    <property type="entry name" value="GNK2_sf"/>
</dbReference>
<evidence type="ECO:0000256" key="17">
    <source>
        <dbReference type="PROSITE-ProRule" id="PRU10141"/>
    </source>
</evidence>
<dbReference type="FunFam" id="1.10.510.10:FF:000129">
    <property type="entry name" value="cysteine-rich receptor-like protein kinase 10"/>
    <property type="match status" value="1"/>
</dbReference>
<feature type="compositionally biased region" description="Low complexity" evidence="18">
    <location>
        <begin position="274"/>
        <end position="284"/>
    </location>
</feature>
<evidence type="ECO:0000313" key="23">
    <source>
        <dbReference type="EMBL" id="EOY28561.1"/>
    </source>
</evidence>
<feature type="domain" description="Gnk2-homologous" evidence="22">
    <location>
        <begin position="712"/>
        <end position="815"/>
    </location>
</feature>
<dbReference type="PROSITE" id="PS00108">
    <property type="entry name" value="PROTEIN_KINASE_ST"/>
    <property type="match status" value="2"/>
</dbReference>
<dbReference type="GO" id="GO:0009737">
    <property type="term" value="P:response to abscisic acid"/>
    <property type="evidence" value="ECO:0007669"/>
    <property type="project" value="UniProtKB-ARBA"/>
</dbReference>
<dbReference type="Gene3D" id="3.30.430.20">
    <property type="entry name" value="Gnk2 domain, C-X8-C-X2-C motif"/>
    <property type="match status" value="4"/>
</dbReference>
<comment type="catalytic activity">
    <reaction evidence="16">
        <text>L-threonyl-[protein] + ATP = O-phospho-L-threonyl-[protein] + ADP + H(+)</text>
        <dbReference type="Rhea" id="RHEA:46608"/>
        <dbReference type="Rhea" id="RHEA-COMP:11060"/>
        <dbReference type="Rhea" id="RHEA-COMP:11605"/>
        <dbReference type="ChEBI" id="CHEBI:15378"/>
        <dbReference type="ChEBI" id="CHEBI:30013"/>
        <dbReference type="ChEBI" id="CHEBI:30616"/>
        <dbReference type="ChEBI" id="CHEBI:61977"/>
        <dbReference type="ChEBI" id="CHEBI:456216"/>
    </reaction>
</comment>
<dbReference type="InterPro" id="IPR017441">
    <property type="entry name" value="Protein_kinase_ATP_BS"/>
</dbReference>
<feature type="compositionally biased region" description="Pro residues" evidence="18">
    <location>
        <begin position="933"/>
        <end position="949"/>
    </location>
</feature>
<evidence type="ECO:0000256" key="5">
    <source>
        <dbReference type="ARBA" id="ARBA00022692"/>
    </source>
</evidence>
<gene>
    <name evidence="23" type="ORF">TCM_030102</name>
</gene>
<proteinExistence type="predicted"/>
<feature type="transmembrane region" description="Helical" evidence="19">
    <location>
        <begin position="290"/>
        <end position="313"/>
    </location>
</feature>
<dbReference type="GO" id="GO:0006979">
    <property type="term" value="P:response to oxidative stress"/>
    <property type="evidence" value="ECO:0007669"/>
    <property type="project" value="UniProtKB-ARBA"/>
</dbReference>
<dbReference type="InterPro" id="IPR000719">
    <property type="entry name" value="Prot_kinase_dom"/>
</dbReference>
<dbReference type="Pfam" id="PF01657">
    <property type="entry name" value="Stress-antifung"/>
    <property type="match status" value="4"/>
</dbReference>
<feature type="binding site" evidence="17">
    <location>
        <position position="1046"/>
    </location>
    <ligand>
        <name>ATP</name>
        <dbReference type="ChEBI" id="CHEBI:30616"/>
    </ligand>
</feature>
<evidence type="ECO:0000259" key="21">
    <source>
        <dbReference type="PROSITE" id="PS50011"/>
    </source>
</evidence>
<feature type="chain" id="PRO_5001599124" evidence="20">
    <location>
        <begin position="26"/>
        <end position="1349"/>
    </location>
</feature>
<evidence type="ECO:0000256" key="2">
    <source>
        <dbReference type="ARBA" id="ARBA00022527"/>
    </source>
</evidence>
<evidence type="ECO:0000256" key="11">
    <source>
        <dbReference type="ARBA" id="ARBA00022989"/>
    </source>
</evidence>
<feature type="region of interest" description="Disordered" evidence="18">
    <location>
        <begin position="1320"/>
        <end position="1349"/>
    </location>
</feature>
<keyword evidence="3" id="KW-0597">Phosphoprotein</keyword>
<dbReference type="InterPro" id="IPR008271">
    <property type="entry name" value="Ser/Thr_kinase_AS"/>
</dbReference>
<feature type="domain" description="Gnk2-homologous" evidence="22">
    <location>
        <begin position="27"/>
        <end position="130"/>
    </location>
</feature>
<evidence type="ECO:0000256" key="19">
    <source>
        <dbReference type="SAM" id="Phobius"/>
    </source>
</evidence>
<feature type="transmembrane region" description="Helical" evidence="19">
    <location>
        <begin position="691"/>
        <end position="709"/>
    </location>
</feature>
<keyword evidence="11 19" id="KW-1133">Transmembrane helix</keyword>
<evidence type="ECO:0000256" key="18">
    <source>
        <dbReference type="SAM" id="MobiDB-lite"/>
    </source>
</evidence>
<comment type="subcellular location">
    <subcellularLocation>
        <location evidence="1">Membrane</location>
        <topology evidence="1">Single-pass membrane protein</topology>
    </subcellularLocation>
</comment>
<evidence type="ECO:0000256" key="4">
    <source>
        <dbReference type="ARBA" id="ARBA00022679"/>
    </source>
</evidence>
<evidence type="ECO:0000256" key="9">
    <source>
        <dbReference type="ARBA" id="ARBA00022777"/>
    </source>
</evidence>
<evidence type="ECO:0000256" key="7">
    <source>
        <dbReference type="ARBA" id="ARBA00022737"/>
    </source>
</evidence>
<evidence type="ECO:0000256" key="10">
    <source>
        <dbReference type="ARBA" id="ARBA00022840"/>
    </source>
</evidence>
<feature type="binding site" evidence="17">
    <location>
        <position position="382"/>
    </location>
    <ligand>
        <name>ATP</name>
        <dbReference type="ChEBI" id="CHEBI:30616"/>
    </ligand>
</feature>